<dbReference type="Gene3D" id="3.10.290.10">
    <property type="entry name" value="RNA-binding S4 domain"/>
    <property type="match status" value="1"/>
</dbReference>
<dbReference type="PANTHER" id="PTHR11581:SF0">
    <property type="entry name" value="SMALL RIBOSOMAL SUBUNIT PROTEIN ES4"/>
    <property type="match status" value="1"/>
</dbReference>
<dbReference type="PROSITE" id="PS50889">
    <property type="entry name" value="S4"/>
    <property type="match status" value="1"/>
</dbReference>
<dbReference type="InterPro" id="IPR013843">
    <property type="entry name" value="Ribosomal_eS4_N"/>
</dbReference>
<dbReference type="Pfam" id="PF08071">
    <property type="entry name" value="RS4NT"/>
    <property type="match status" value="1"/>
</dbReference>
<dbReference type="SMART" id="SM00363">
    <property type="entry name" value="S4"/>
    <property type="match status" value="1"/>
</dbReference>
<feature type="domain" description="RNA-binding S4" evidence="8">
    <location>
        <begin position="38"/>
        <end position="102"/>
    </location>
</feature>
<dbReference type="PANTHER" id="PTHR11581">
    <property type="entry name" value="30S/40S RIBOSOMAL PROTEIN S4"/>
    <property type="match status" value="1"/>
</dbReference>
<comment type="similarity">
    <text evidence="1 7">Belongs to the eukaryotic ribosomal protein eS4 family.</text>
</comment>
<keyword evidence="5 7" id="KW-0687">Ribonucleoprotein</keyword>
<evidence type="ECO:0000259" key="8">
    <source>
        <dbReference type="SMART" id="SM00363"/>
    </source>
</evidence>
<dbReference type="Gene3D" id="2.40.50.740">
    <property type="match status" value="1"/>
</dbReference>
<sequence length="236" mass="25837">MKKHLKRLPAPRSWKIARKEFVWAYKPRPGPHPAAAAVPLAMALREMLQVAGNAREAERLVFDRSVHVDGRVVADPKFPVGLMDVLTLAPTKQSFRMLLDARGKLTLLPIESAEAAWKLCRVRGKSTVRGGKFQVQLHDGRTILLPKSEYATGTTLKVSLPEQKVLGALPLAEGNIALLTGGQHAGGLAHVARVERTRNPRANVVHFQEGFSTIVDYVFVVGAKTPEIRVPEGQAV</sequence>
<dbReference type="FunFam" id="3.10.290.10:FF:000002">
    <property type="entry name" value="40S ribosomal protein S4"/>
    <property type="match status" value="1"/>
</dbReference>
<dbReference type="Pfam" id="PF01479">
    <property type="entry name" value="S4"/>
    <property type="match status" value="1"/>
</dbReference>
<dbReference type="CDD" id="cd06087">
    <property type="entry name" value="KOW_RPS4"/>
    <property type="match status" value="1"/>
</dbReference>
<dbReference type="GO" id="GO:0003735">
    <property type="term" value="F:structural constituent of ribosome"/>
    <property type="evidence" value="ECO:0007669"/>
    <property type="project" value="InterPro"/>
</dbReference>
<evidence type="ECO:0000256" key="2">
    <source>
        <dbReference type="ARBA" id="ARBA00022730"/>
    </source>
</evidence>
<dbReference type="Gene3D" id="2.30.30.30">
    <property type="match status" value="1"/>
</dbReference>
<dbReference type="InterPro" id="IPR000876">
    <property type="entry name" value="Ribosomal_eS4"/>
</dbReference>
<evidence type="ECO:0000256" key="1">
    <source>
        <dbReference type="ARBA" id="ARBA00007500"/>
    </source>
</evidence>
<dbReference type="InterPro" id="IPR014722">
    <property type="entry name" value="Rib_uL2_dom2"/>
</dbReference>
<evidence type="ECO:0000256" key="6">
    <source>
        <dbReference type="ARBA" id="ARBA00035272"/>
    </source>
</evidence>
<evidence type="ECO:0000313" key="9">
    <source>
        <dbReference type="EMBL" id="AKQ00686.1"/>
    </source>
</evidence>
<name>A0A0H4SZJ1_9EURY</name>
<evidence type="ECO:0000256" key="5">
    <source>
        <dbReference type="ARBA" id="ARBA00023274"/>
    </source>
</evidence>
<dbReference type="GO" id="GO:0006412">
    <property type="term" value="P:translation"/>
    <property type="evidence" value="ECO:0007669"/>
    <property type="project" value="UniProtKB-UniRule"/>
</dbReference>
<proteinExistence type="inferred from homology"/>
<evidence type="ECO:0000256" key="3">
    <source>
        <dbReference type="ARBA" id="ARBA00022884"/>
    </source>
</evidence>
<dbReference type="SUPFAM" id="SSF55174">
    <property type="entry name" value="Alpha-L RNA-binding motif"/>
    <property type="match status" value="1"/>
</dbReference>
<organism evidence="9">
    <name type="scientific">uncultured euryarchaeote Rifle_16ft_4_minimus_10062</name>
    <dbReference type="NCBI Taxonomy" id="1665186"/>
    <lineage>
        <taxon>Archaea</taxon>
        <taxon>Methanobacteriati</taxon>
        <taxon>Methanobacteriota</taxon>
        <taxon>environmental samples</taxon>
    </lineage>
</organism>
<dbReference type="InterPro" id="IPR038237">
    <property type="entry name" value="Ribosomal_eS4_central_sf"/>
</dbReference>
<keyword evidence="3 7" id="KW-0694">RNA-binding</keyword>
<dbReference type="HAMAP" id="MF_00485">
    <property type="entry name" value="Ribosomal_eS4"/>
    <property type="match status" value="1"/>
</dbReference>
<gene>
    <name evidence="7" type="primary">rps4e</name>
</gene>
<dbReference type="CDD" id="cd00165">
    <property type="entry name" value="S4"/>
    <property type="match status" value="1"/>
</dbReference>
<dbReference type="AlphaFoldDB" id="A0A0H4SZJ1"/>
<dbReference type="PIRSF" id="PIRSF002116">
    <property type="entry name" value="Ribosomal_S4"/>
    <property type="match status" value="1"/>
</dbReference>
<dbReference type="Pfam" id="PF00900">
    <property type="entry name" value="Ribosomal_S4e"/>
    <property type="match status" value="1"/>
</dbReference>
<keyword evidence="2" id="KW-0699">rRNA-binding</keyword>
<dbReference type="InterPro" id="IPR002942">
    <property type="entry name" value="S4_RNA-bd"/>
</dbReference>
<keyword evidence="4 7" id="KW-0689">Ribosomal protein</keyword>
<dbReference type="GO" id="GO:0019843">
    <property type="term" value="F:rRNA binding"/>
    <property type="evidence" value="ECO:0007669"/>
    <property type="project" value="UniProtKB-KW"/>
</dbReference>
<dbReference type="InterPro" id="IPR013845">
    <property type="entry name" value="Ribosomal_eS4_central_region"/>
</dbReference>
<dbReference type="InterPro" id="IPR041982">
    <property type="entry name" value="Ribosomal_eS4_KOW"/>
</dbReference>
<accession>A0A0H4SZJ1</accession>
<dbReference type="GO" id="GO:0022627">
    <property type="term" value="C:cytosolic small ribosomal subunit"/>
    <property type="evidence" value="ECO:0007669"/>
    <property type="project" value="TreeGrafter"/>
</dbReference>
<evidence type="ECO:0000256" key="4">
    <source>
        <dbReference type="ARBA" id="ARBA00022980"/>
    </source>
</evidence>
<reference evidence="9" key="1">
    <citation type="journal article" date="2015" name="ISME J.">
        <title>Aquifer environment selects for microbial species cohorts in sediment and groundwater.</title>
        <authorList>
            <person name="Hug L.A."/>
            <person name="Thomas B.C."/>
            <person name="Brown C.T."/>
            <person name="Frischkorn K.R."/>
            <person name="Williams K.H."/>
            <person name="Tringe S.G."/>
            <person name="Banfield J.F."/>
        </authorList>
    </citation>
    <scope>NUCLEOTIDE SEQUENCE</scope>
</reference>
<dbReference type="NCBIfam" id="NF003312">
    <property type="entry name" value="PRK04313.1"/>
    <property type="match status" value="1"/>
</dbReference>
<dbReference type="InterPro" id="IPR036986">
    <property type="entry name" value="S4_RNA-bd_sf"/>
</dbReference>
<evidence type="ECO:0000256" key="7">
    <source>
        <dbReference type="HAMAP-Rule" id="MF_00485"/>
    </source>
</evidence>
<dbReference type="EMBL" id="KT006933">
    <property type="protein sequence ID" value="AKQ00686.1"/>
    <property type="molecule type" value="Genomic_DNA"/>
</dbReference>
<protein>
    <recommendedName>
        <fullName evidence="6 7">Small ribosomal subunit protein eS4</fullName>
    </recommendedName>
</protein>